<protein>
    <submittedName>
        <fullName evidence="4">Uncharacterized protein</fullName>
    </submittedName>
</protein>
<feature type="domain" description="DUF7840" evidence="2">
    <location>
        <begin position="420"/>
        <end position="641"/>
    </location>
</feature>
<gene>
    <name evidence="4" type="ORF">N508_001125</name>
</gene>
<dbReference type="Proteomes" id="UP000017429">
    <property type="component" value="Chromosome"/>
</dbReference>
<dbReference type="eggNOG" id="ENOG502Z92U">
    <property type="taxonomic scope" value="Bacteria"/>
</dbReference>
<dbReference type="AlphaFoldDB" id="V2QEI3"/>
<reference evidence="4" key="3">
    <citation type="submission" date="2022-06" db="EMBL/GenBank/DDBJ databases">
        <title>Resources to Facilitate Use of the Altered Schaedler Flora (ASF) Mouse Model to Study Microbiome Function.</title>
        <authorList>
            <person name="Proctor A."/>
            <person name="Parvinroo S."/>
            <person name="Richie T."/>
            <person name="Jia X."/>
            <person name="Lee S.T.M."/>
            <person name="Karp P.D."/>
            <person name="Paley S."/>
            <person name="Kostic A.D."/>
            <person name="Pierre J.F."/>
            <person name="Wannemuehler M.J."/>
            <person name="Phillips G.J."/>
        </authorList>
    </citation>
    <scope>NUCLEOTIDE SEQUENCE</scope>
    <source>
        <strain evidence="4">ASF457</strain>
    </source>
</reference>
<evidence type="ECO:0000259" key="1">
    <source>
        <dbReference type="Pfam" id="PF13387"/>
    </source>
</evidence>
<evidence type="ECO:0000313" key="5">
    <source>
        <dbReference type="Proteomes" id="UP000017429"/>
    </source>
</evidence>
<dbReference type="InterPro" id="IPR057165">
    <property type="entry name" value="DUF7843"/>
</dbReference>
<dbReference type="InterPro" id="IPR025178">
    <property type="entry name" value="Lnb_N"/>
</dbReference>
<name>V2QEI3_9BACT</name>
<feature type="domain" description="DUF7843" evidence="3">
    <location>
        <begin position="47"/>
        <end position="125"/>
    </location>
</feature>
<proteinExistence type="predicted"/>
<organism evidence="4 5">
    <name type="scientific">Mucispirillum schaedleri ASF457</name>
    <dbReference type="NCBI Taxonomy" id="1379858"/>
    <lineage>
        <taxon>Bacteria</taxon>
        <taxon>Pseudomonadati</taxon>
        <taxon>Deferribacterota</taxon>
        <taxon>Deferribacteres</taxon>
        <taxon>Deferribacterales</taxon>
        <taxon>Mucispirillaceae</taxon>
        <taxon>Mucispirillum</taxon>
    </lineage>
</organism>
<feature type="domain" description="Lnb N-terminal periplasmic" evidence="1">
    <location>
        <begin position="142"/>
        <end position="309"/>
    </location>
</feature>
<evidence type="ECO:0000259" key="3">
    <source>
        <dbReference type="Pfam" id="PF25225"/>
    </source>
</evidence>
<reference evidence="4" key="2">
    <citation type="submission" date="2022-05" db="EMBL/GenBank/DDBJ databases">
        <authorList>
            <person name="Proctor A.L."/>
            <person name="Phillips G.J."/>
            <person name="Wannemuehler M.J."/>
        </authorList>
    </citation>
    <scope>NUCLEOTIDE SEQUENCE</scope>
    <source>
        <strain evidence="4">ASF457</strain>
    </source>
</reference>
<dbReference type="EMBL" id="CP097562">
    <property type="protein sequence ID" value="USF24050.1"/>
    <property type="molecule type" value="Genomic_DNA"/>
</dbReference>
<dbReference type="KEGG" id="msch:N508_001125"/>
<dbReference type="InterPro" id="IPR057162">
    <property type="entry name" value="DUF7840"/>
</dbReference>
<dbReference type="RefSeq" id="WP_023275420.1">
    <property type="nucleotide sequence ID" value="NZ_CP097562.1"/>
</dbReference>
<evidence type="ECO:0000313" key="4">
    <source>
        <dbReference type="EMBL" id="USF24050.1"/>
    </source>
</evidence>
<dbReference type="Pfam" id="PF13387">
    <property type="entry name" value="Lnb_N"/>
    <property type="match status" value="1"/>
</dbReference>
<accession>V2QEI3</accession>
<dbReference type="Pfam" id="PF25222">
    <property type="entry name" value="DUF7840"/>
    <property type="match status" value="1"/>
</dbReference>
<evidence type="ECO:0000259" key="2">
    <source>
        <dbReference type="Pfam" id="PF25222"/>
    </source>
</evidence>
<reference evidence="4" key="1">
    <citation type="journal article" date="2014" name="Genome Announc.">
        <title>Draft genome sequences of the altered schaedler flora, a defined bacterial community from gnotobiotic mice.</title>
        <authorList>
            <person name="Wannemuehler M.J."/>
            <person name="Overstreet A.M."/>
            <person name="Ward D.V."/>
            <person name="Phillips G.J."/>
        </authorList>
    </citation>
    <scope>NUCLEOTIDE SEQUENCE</scope>
    <source>
        <strain evidence="4">ASF457</strain>
    </source>
</reference>
<dbReference type="Pfam" id="PF25225">
    <property type="entry name" value="DUF7843"/>
    <property type="match status" value="1"/>
</dbReference>
<sequence length="642" mass="73717">MPSLFSMKYKIFPLFIFIFIIFLLPVFSQAEPSQYGKIIAEKALNEKIYDERMWYVLMEYKKPAGRKLRSLVDDEKFFLAENGKYSPKDELEATILALFDNDLSKNDDNSHPVCVFAGRREWLVERLDIDRNKLPEKSCTKYNEFKKKMDPASVTVIFPFMYLKNPASMFGHTMLRINNSSNDSLTSYSVTFAADMPEDVNGIEYVTLGLFGGYFGYFTIKEYYKTIFEYGNMENRDIWEYDLNLTKDETIKLFNHLWEMQGIGSDYYFFDENCSYNMLMLLESARPDLYLSTSILWEAPTDTIKKIKKSGLIDNKKYRPSHIKILEIYSKGLPNKAVTLAQDVAKGKKTIDDINNSNYSVEEKAAIYDLAIEAMRFNFLQKEYLTEQIVKEYQAATINILANRAKLGVVSHKKIDEPGSPDEGHNITRISIGVGAENFKDFYTEAGFKLGFHDLDDIDKGFIQNSQLSVLDVNVRWNTRTNEVTVPEAALLKFSSYSPVSRMTKSLSWKIEAAGEERDYKNGSFFTPYIRGGVGVTFAGGGFSSWIMADVDLAFSEGYNPYWTGLGFGGDIGLMYSFIGGKFLARGYYRYFVLDNLGAEFGGSFGYTIPVTQNNSIEIKYAYKNHWEIENHDIGLSWRFYF</sequence>
<dbReference type="OrthoDB" id="9759948at2"/>
<keyword evidence="5" id="KW-1185">Reference proteome</keyword>